<keyword evidence="3" id="KW-0378">Hydrolase</keyword>
<dbReference type="Pfam" id="PF13354">
    <property type="entry name" value="Beta-lactamase2"/>
    <property type="match status" value="1"/>
</dbReference>
<comment type="caution">
    <text evidence="3">The sequence shown here is derived from an EMBL/GenBank/DDBJ whole genome shotgun (WGS) entry which is preliminary data.</text>
</comment>
<dbReference type="AlphaFoldDB" id="A0A2T1LSQ1"/>
<dbReference type="GO" id="GO:0046677">
    <property type="term" value="P:response to antibiotic"/>
    <property type="evidence" value="ECO:0007669"/>
    <property type="project" value="InterPro"/>
</dbReference>
<reference evidence="3 4" key="1">
    <citation type="submission" date="2018-03" db="EMBL/GenBank/DDBJ databases">
        <title>The ancient ancestry and fast evolution of plastids.</title>
        <authorList>
            <person name="Moore K.R."/>
            <person name="Magnabosco C."/>
            <person name="Momper L."/>
            <person name="Gold D.A."/>
            <person name="Bosak T."/>
            <person name="Fournier G.P."/>
        </authorList>
    </citation>
    <scope>NUCLEOTIDE SEQUENCE [LARGE SCALE GENOMIC DNA]</scope>
    <source>
        <strain evidence="3 4">CCALA 016</strain>
    </source>
</reference>
<keyword evidence="1" id="KW-0472">Membrane</keyword>
<evidence type="ECO:0000313" key="4">
    <source>
        <dbReference type="Proteomes" id="UP000239001"/>
    </source>
</evidence>
<evidence type="ECO:0000256" key="1">
    <source>
        <dbReference type="SAM" id="Phobius"/>
    </source>
</evidence>
<dbReference type="GO" id="GO:0030655">
    <property type="term" value="P:beta-lactam antibiotic catabolic process"/>
    <property type="evidence" value="ECO:0007669"/>
    <property type="project" value="InterPro"/>
</dbReference>
<name>A0A2T1LSQ1_9CHRO</name>
<organism evidence="3 4">
    <name type="scientific">Aphanothece hegewaldii CCALA 016</name>
    <dbReference type="NCBI Taxonomy" id="2107694"/>
    <lineage>
        <taxon>Bacteria</taxon>
        <taxon>Bacillati</taxon>
        <taxon>Cyanobacteriota</taxon>
        <taxon>Cyanophyceae</taxon>
        <taxon>Oscillatoriophycideae</taxon>
        <taxon>Chroococcales</taxon>
        <taxon>Aphanothecaceae</taxon>
        <taxon>Aphanothece</taxon>
    </lineage>
</organism>
<gene>
    <name evidence="3" type="ORF">C7H19_20935</name>
</gene>
<dbReference type="PANTHER" id="PTHR35333">
    <property type="entry name" value="BETA-LACTAMASE"/>
    <property type="match status" value="1"/>
</dbReference>
<sequence>MRKKNPTARLVTKTKTFSVQPRKIQPSFSNKTSLQKSQLNSKKRIPSPVILLVTYLLRLLILGGGLAAIAGTLLTVFDPTKLVSPQNNTASKNVQKSTVIQPIESSITHDILLKQELVPLKQKIEKIAAKYPKLQLGTFVVDLDNGAYVNLSGDSIFAAASTIKIPILVAFLQDVDAKKIYLDESLVMDKNVIATGSGNMQYLKPDQKFTALETATKMITISDNTATNMIIRRLGGKEVLNQRFLEWGLQQTVINNILPDLEGTNTTSSKDLVYILNRVNQGDLLSIKMRDRLIEIMQGTMTKTLLPAGLEKSAMIAHKTGDIGTTLGDAGIIDMPNGKRYLMSIMVKRPHNDENGRKLIQEVSRVVYQHLKWSTPHPITQAKPEPKKI</sequence>
<feature type="transmembrane region" description="Helical" evidence="1">
    <location>
        <begin position="49"/>
        <end position="77"/>
    </location>
</feature>
<dbReference type="GO" id="GO:0008800">
    <property type="term" value="F:beta-lactamase activity"/>
    <property type="evidence" value="ECO:0007669"/>
    <property type="project" value="InterPro"/>
</dbReference>
<proteinExistence type="predicted"/>
<dbReference type="InterPro" id="IPR045155">
    <property type="entry name" value="Beta-lactam_cat"/>
</dbReference>
<keyword evidence="1" id="KW-1133">Transmembrane helix</keyword>
<dbReference type="EMBL" id="PXOH01000034">
    <property type="protein sequence ID" value="PSF33076.1"/>
    <property type="molecule type" value="Genomic_DNA"/>
</dbReference>
<feature type="domain" description="Beta-lactamase class A catalytic" evidence="2">
    <location>
        <begin position="138"/>
        <end position="347"/>
    </location>
</feature>
<dbReference type="OrthoDB" id="9775096at2"/>
<keyword evidence="1" id="KW-0812">Transmembrane</keyword>
<reference evidence="3 4" key="2">
    <citation type="submission" date="2018-03" db="EMBL/GenBank/DDBJ databases">
        <authorList>
            <person name="Keele B.F."/>
        </authorList>
    </citation>
    <scope>NUCLEOTIDE SEQUENCE [LARGE SCALE GENOMIC DNA]</scope>
    <source>
        <strain evidence="3 4">CCALA 016</strain>
    </source>
</reference>
<accession>A0A2T1LSQ1</accession>
<dbReference type="PANTHER" id="PTHR35333:SF4">
    <property type="entry name" value="SLR0121 PROTEIN"/>
    <property type="match status" value="1"/>
</dbReference>
<dbReference type="Proteomes" id="UP000239001">
    <property type="component" value="Unassembled WGS sequence"/>
</dbReference>
<evidence type="ECO:0000313" key="3">
    <source>
        <dbReference type="EMBL" id="PSF33076.1"/>
    </source>
</evidence>
<evidence type="ECO:0000259" key="2">
    <source>
        <dbReference type="Pfam" id="PF13354"/>
    </source>
</evidence>
<keyword evidence="4" id="KW-1185">Reference proteome</keyword>
<dbReference type="SUPFAM" id="SSF56601">
    <property type="entry name" value="beta-lactamase/transpeptidase-like"/>
    <property type="match status" value="1"/>
</dbReference>
<dbReference type="InterPro" id="IPR000871">
    <property type="entry name" value="Beta-lactam_class-A"/>
</dbReference>
<dbReference type="Gene3D" id="3.40.710.10">
    <property type="entry name" value="DD-peptidase/beta-lactamase superfamily"/>
    <property type="match status" value="1"/>
</dbReference>
<dbReference type="InterPro" id="IPR012338">
    <property type="entry name" value="Beta-lactam/transpept-like"/>
</dbReference>
<protein>
    <submittedName>
        <fullName evidence="3">Serine hydrolase</fullName>
    </submittedName>
</protein>